<feature type="transmembrane region" description="Helical" evidence="1">
    <location>
        <begin position="130"/>
        <end position="150"/>
    </location>
</feature>
<dbReference type="AlphaFoldDB" id="A0A6A5H0W6"/>
<dbReference type="RefSeq" id="XP_053586547.1">
    <property type="nucleotide sequence ID" value="XM_053726970.1"/>
</dbReference>
<keyword evidence="1" id="KW-0472">Membrane</keyword>
<dbReference type="GeneID" id="78774723"/>
<evidence type="ECO:0000256" key="1">
    <source>
        <dbReference type="SAM" id="Phobius"/>
    </source>
</evidence>
<name>A0A6A5H0W6_CAERE</name>
<protein>
    <submittedName>
        <fullName evidence="2">Uncharacterized protein</fullName>
    </submittedName>
</protein>
<sequence length="208" mass="23059">MTKIEVGKGKDALIPMENANLANSGLEKKADQVGNNERNLTSHASRWLIFNTLAVLTSIIVWFISVEDTNPLRTMVLSFLIGSLFIESKLYASKQPNNILEYLMLFGIMALIDGYELFRMEAMEIGQLMFFSGRAVIIFLSMAGAIAANFKKTAERWHSTVGAVLGSLIGMVVFGMVNRAVLAIRMKNYPQSPFYPIESIPAIPTSML</sequence>
<organism evidence="2 3">
    <name type="scientific">Caenorhabditis remanei</name>
    <name type="common">Caenorhabditis vulgaris</name>
    <dbReference type="NCBI Taxonomy" id="31234"/>
    <lineage>
        <taxon>Eukaryota</taxon>
        <taxon>Metazoa</taxon>
        <taxon>Ecdysozoa</taxon>
        <taxon>Nematoda</taxon>
        <taxon>Chromadorea</taxon>
        <taxon>Rhabditida</taxon>
        <taxon>Rhabditina</taxon>
        <taxon>Rhabditomorpha</taxon>
        <taxon>Rhabditoidea</taxon>
        <taxon>Rhabditidae</taxon>
        <taxon>Peloderinae</taxon>
        <taxon>Caenorhabditis</taxon>
    </lineage>
</organism>
<proteinExistence type="predicted"/>
<reference evidence="2 3" key="1">
    <citation type="submission" date="2019-12" db="EMBL/GenBank/DDBJ databases">
        <title>Chromosome-level assembly of the Caenorhabditis remanei genome.</title>
        <authorList>
            <person name="Teterina A.A."/>
            <person name="Willis J.H."/>
            <person name="Phillips P.C."/>
        </authorList>
    </citation>
    <scope>NUCLEOTIDE SEQUENCE [LARGE SCALE GENOMIC DNA]</scope>
    <source>
        <strain evidence="2 3">PX506</strain>
        <tissue evidence="2">Whole organism</tissue>
    </source>
</reference>
<keyword evidence="1" id="KW-0812">Transmembrane</keyword>
<dbReference type="Proteomes" id="UP000483820">
    <property type="component" value="Chromosome III"/>
</dbReference>
<feature type="transmembrane region" description="Helical" evidence="1">
    <location>
        <begin position="99"/>
        <end position="118"/>
    </location>
</feature>
<accession>A0A6A5H0W6</accession>
<evidence type="ECO:0000313" key="3">
    <source>
        <dbReference type="Proteomes" id="UP000483820"/>
    </source>
</evidence>
<dbReference type="CTD" id="78774723"/>
<evidence type="ECO:0000313" key="2">
    <source>
        <dbReference type="EMBL" id="KAF1760426.1"/>
    </source>
</evidence>
<comment type="caution">
    <text evidence="2">The sequence shown here is derived from an EMBL/GenBank/DDBJ whole genome shotgun (WGS) entry which is preliminary data.</text>
</comment>
<gene>
    <name evidence="2" type="ORF">GCK72_008675</name>
</gene>
<feature type="transmembrane region" description="Helical" evidence="1">
    <location>
        <begin position="47"/>
        <end position="66"/>
    </location>
</feature>
<dbReference type="EMBL" id="WUAV01000003">
    <property type="protein sequence ID" value="KAF1760426.1"/>
    <property type="molecule type" value="Genomic_DNA"/>
</dbReference>
<keyword evidence="1" id="KW-1133">Transmembrane helix</keyword>
<dbReference type="KEGG" id="crq:GCK72_008675"/>
<feature type="transmembrane region" description="Helical" evidence="1">
    <location>
        <begin position="162"/>
        <end position="184"/>
    </location>
</feature>